<reference evidence="2 3" key="1">
    <citation type="journal article" date="2016" name="Sci. Rep.">
        <title>The Dendrobium catenatum Lindl. genome sequence provides insights into polysaccharide synthase, floral development and adaptive evolution.</title>
        <authorList>
            <person name="Zhang G.Q."/>
            <person name="Xu Q."/>
            <person name="Bian C."/>
            <person name="Tsai W.C."/>
            <person name="Yeh C.M."/>
            <person name="Liu K.W."/>
            <person name="Yoshida K."/>
            <person name="Zhang L.S."/>
            <person name="Chang S.B."/>
            <person name="Chen F."/>
            <person name="Shi Y."/>
            <person name="Su Y.Y."/>
            <person name="Zhang Y.Q."/>
            <person name="Chen L.J."/>
            <person name="Yin Y."/>
            <person name="Lin M."/>
            <person name="Huang H."/>
            <person name="Deng H."/>
            <person name="Wang Z.W."/>
            <person name="Zhu S.L."/>
            <person name="Zhao X."/>
            <person name="Deng C."/>
            <person name="Niu S.C."/>
            <person name="Huang J."/>
            <person name="Wang M."/>
            <person name="Liu G.H."/>
            <person name="Yang H.J."/>
            <person name="Xiao X.J."/>
            <person name="Hsiao Y.Y."/>
            <person name="Wu W.L."/>
            <person name="Chen Y.Y."/>
            <person name="Mitsuda N."/>
            <person name="Ohme-Takagi M."/>
            <person name="Luo Y.B."/>
            <person name="Van de Peer Y."/>
            <person name="Liu Z.J."/>
        </authorList>
    </citation>
    <scope>NUCLEOTIDE SEQUENCE [LARGE SCALE GENOMIC DNA]</scope>
    <source>
        <tissue evidence="2">The whole plant</tissue>
    </source>
</reference>
<keyword evidence="3" id="KW-1185">Reference proteome</keyword>
<evidence type="ECO:0000313" key="2">
    <source>
        <dbReference type="EMBL" id="PKU62440.1"/>
    </source>
</evidence>
<accession>A0A2I0VG97</accession>
<sequence>MNPRLLHKLGKDRFEFFVRRSSNLVRDGLLGSQPFETKQRLNSPKRMAKGSAQASVK</sequence>
<evidence type="ECO:0000256" key="1">
    <source>
        <dbReference type="SAM" id="MobiDB-lite"/>
    </source>
</evidence>
<organism evidence="2 3">
    <name type="scientific">Dendrobium catenatum</name>
    <dbReference type="NCBI Taxonomy" id="906689"/>
    <lineage>
        <taxon>Eukaryota</taxon>
        <taxon>Viridiplantae</taxon>
        <taxon>Streptophyta</taxon>
        <taxon>Embryophyta</taxon>
        <taxon>Tracheophyta</taxon>
        <taxon>Spermatophyta</taxon>
        <taxon>Magnoliopsida</taxon>
        <taxon>Liliopsida</taxon>
        <taxon>Asparagales</taxon>
        <taxon>Orchidaceae</taxon>
        <taxon>Epidendroideae</taxon>
        <taxon>Malaxideae</taxon>
        <taxon>Dendrobiinae</taxon>
        <taxon>Dendrobium</taxon>
    </lineage>
</organism>
<evidence type="ECO:0000313" key="3">
    <source>
        <dbReference type="Proteomes" id="UP000233837"/>
    </source>
</evidence>
<dbReference type="AlphaFoldDB" id="A0A2I0VG97"/>
<protein>
    <submittedName>
        <fullName evidence="2">Uncharacterized protein</fullName>
    </submittedName>
</protein>
<dbReference type="EMBL" id="KZ504387">
    <property type="protein sequence ID" value="PKU62440.1"/>
    <property type="molecule type" value="Genomic_DNA"/>
</dbReference>
<name>A0A2I0VG97_9ASPA</name>
<feature type="region of interest" description="Disordered" evidence="1">
    <location>
        <begin position="35"/>
        <end position="57"/>
    </location>
</feature>
<gene>
    <name evidence="2" type="ORF">MA16_Dca028094</name>
</gene>
<proteinExistence type="predicted"/>
<dbReference type="Proteomes" id="UP000233837">
    <property type="component" value="Unassembled WGS sequence"/>
</dbReference>
<reference evidence="2 3" key="2">
    <citation type="journal article" date="2017" name="Nature">
        <title>The Apostasia genome and the evolution of orchids.</title>
        <authorList>
            <person name="Zhang G.Q."/>
            <person name="Liu K.W."/>
            <person name="Li Z."/>
            <person name="Lohaus R."/>
            <person name="Hsiao Y.Y."/>
            <person name="Niu S.C."/>
            <person name="Wang J.Y."/>
            <person name="Lin Y.C."/>
            <person name="Xu Q."/>
            <person name="Chen L.J."/>
            <person name="Yoshida K."/>
            <person name="Fujiwara S."/>
            <person name="Wang Z.W."/>
            <person name="Zhang Y.Q."/>
            <person name="Mitsuda N."/>
            <person name="Wang M."/>
            <person name="Liu G.H."/>
            <person name="Pecoraro L."/>
            <person name="Huang H.X."/>
            <person name="Xiao X.J."/>
            <person name="Lin M."/>
            <person name="Wu X.Y."/>
            <person name="Wu W.L."/>
            <person name="Chen Y.Y."/>
            <person name="Chang S.B."/>
            <person name="Sakamoto S."/>
            <person name="Ohme-Takagi M."/>
            <person name="Yagi M."/>
            <person name="Zeng S.J."/>
            <person name="Shen C.Y."/>
            <person name="Yeh C.M."/>
            <person name="Luo Y.B."/>
            <person name="Tsai W.C."/>
            <person name="Van de Peer Y."/>
            <person name="Liu Z.J."/>
        </authorList>
    </citation>
    <scope>NUCLEOTIDE SEQUENCE [LARGE SCALE GENOMIC DNA]</scope>
    <source>
        <tissue evidence="2">The whole plant</tissue>
    </source>
</reference>